<dbReference type="GO" id="GO:0006313">
    <property type="term" value="P:DNA transposition"/>
    <property type="evidence" value="ECO:0007669"/>
    <property type="project" value="InterPro"/>
</dbReference>
<gene>
    <name evidence="3" type="ORF">NCTC8500_00009</name>
    <name evidence="2" type="ORF">NCTC9081_04391</name>
</gene>
<dbReference type="GO" id="GO:0003677">
    <property type="term" value="F:DNA binding"/>
    <property type="evidence" value="ECO:0007669"/>
    <property type="project" value="InterPro"/>
</dbReference>
<dbReference type="Gene3D" id="3.90.350.10">
    <property type="entry name" value="Transposase Inhibitor Protein From Tn5, Chain A, domain 1"/>
    <property type="match status" value="1"/>
</dbReference>
<evidence type="ECO:0000313" key="2">
    <source>
        <dbReference type="EMBL" id="STJ18887.1"/>
    </source>
</evidence>
<evidence type="ECO:0000259" key="1">
    <source>
        <dbReference type="Pfam" id="PF01609"/>
    </source>
</evidence>
<feature type="domain" description="Transposase IS4-like" evidence="1">
    <location>
        <begin position="57"/>
        <end position="138"/>
    </location>
</feature>
<protein>
    <submittedName>
        <fullName evidence="3">CvaB, IS186 transposase</fullName>
    </submittedName>
</protein>
<evidence type="ECO:0000313" key="5">
    <source>
        <dbReference type="Proteomes" id="UP000254716"/>
    </source>
</evidence>
<accession>A0A2X6RSC8</accession>
<evidence type="ECO:0000313" key="3">
    <source>
        <dbReference type="EMBL" id="STM36318.1"/>
    </source>
</evidence>
<organism evidence="3 4">
    <name type="scientific">Escherichia coli</name>
    <dbReference type="NCBI Taxonomy" id="562"/>
    <lineage>
        <taxon>Bacteria</taxon>
        <taxon>Pseudomonadati</taxon>
        <taxon>Pseudomonadota</taxon>
        <taxon>Gammaproteobacteria</taxon>
        <taxon>Enterobacterales</taxon>
        <taxon>Enterobacteriaceae</taxon>
        <taxon>Escherichia</taxon>
    </lineage>
</organism>
<dbReference type="EMBL" id="UGFG01000001">
    <property type="protein sequence ID" value="STM36318.1"/>
    <property type="molecule type" value="Genomic_DNA"/>
</dbReference>
<dbReference type="InterPro" id="IPR002559">
    <property type="entry name" value="Transposase_11"/>
</dbReference>
<evidence type="ECO:0000313" key="4">
    <source>
        <dbReference type="Proteomes" id="UP000254429"/>
    </source>
</evidence>
<dbReference type="PANTHER" id="PTHR33258:SF1">
    <property type="entry name" value="TRANSPOSASE INSL FOR INSERTION SEQUENCE ELEMENT IS186A-RELATED"/>
    <property type="match status" value="1"/>
</dbReference>
<dbReference type="GO" id="GO:0004803">
    <property type="term" value="F:transposase activity"/>
    <property type="evidence" value="ECO:0007669"/>
    <property type="project" value="InterPro"/>
</dbReference>
<dbReference type="InterPro" id="IPR012337">
    <property type="entry name" value="RNaseH-like_sf"/>
</dbReference>
<sequence length="160" mass="17670">MMGFLRGLDCGKNGETTVMIGNSGNKKAGAPFPARLIAVSLPPEKALISKTRLLSENRRKGRVVQAETLEAAGHVLLLTSLPEDEYSAEQVADCYRLRWQIELAFKRLKSLLHLDALRAKEPELAKAWIFANLLAAFLIDDIIQPSLDFPPRSAGSEKKN</sequence>
<proteinExistence type="predicted"/>
<reference evidence="4 5" key="1">
    <citation type="submission" date="2018-06" db="EMBL/GenBank/DDBJ databases">
        <authorList>
            <consortium name="Pathogen Informatics"/>
            <person name="Doyle S."/>
        </authorList>
    </citation>
    <scope>NUCLEOTIDE SEQUENCE [LARGE SCALE GENOMIC DNA]</scope>
    <source>
        <strain evidence="3 4">NCTC8500</strain>
        <strain evidence="2 5">NCTC9081</strain>
    </source>
</reference>
<dbReference type="Proteomes" id="UP000254716">
    <property type="component" value="Unassembled WGS sequence"/>
</dbReference>
<dbReference type="PANTHER" id="PTHR33258">
    <property type="entry name" value="TRANSPOSASE INSL FOR INSERTION SEQUENCE ELEMENT IS186A-RELATED"/>
    <property type="match status" value="1"/>
</dbReference>
<dbReference type="EMBL" id="UGCV01000008">
    <property type="protein sequence ID" value="STJ18887.1"/>
    <property type="molecule type" value="Genomic_DNA"/>
</dbReference>
<dbReference type="Proteomes" id="UP000254429">
    <property type="component" value="Unassembled WGS sequence"/>
</dbReference>
<name>A0A2X6RSC8_ECOLX</name>
<dbReference type="SUPFAM" id="SSF53098">
    <property type="entry name" value="Ribonuclease H-like"/>
    <property type="match status" value="1"/>
</dbReference>
<dbReference type="AlphaFoldDB" id="A0A2X6RSC8"/>
<dbReference type="Pfam" id="PF01609">
    <property type="entry name" value="DDE_Tnp_1"/>
    <property type="match status" value="1"/>
</dbReference>